<dbReference type="Pfam" id="PF02894">
    <property type="entry name" value="GFO_IDH_MocA_C"/>
    <property type="match status" value="1"/>
</dbReference>
<dbReference type="InterPro" id="IPR000683">
    <property type="entry name" value="Gfo/Idh/MocA-like_OxRdtase_N"/>
</dbReference>
<protein>
    <submittedName>
        <fullName evidence="5">Gfo/Idh/MocA family oxidoreductase</fullName>
    </submittedName>
</protein>
<dbReference type="Gene3D" id="3.30.360.10">
    <property type="entry name" value="Dihydrodipicolinate Reductase, domain 2"/>
    <property type="match status" value="1"/>
</dbReference>
<evidence type="ECO:0000256" key="2">
    <source>
        <dbReference type="ARBA" id="ARBA00023002"/>
    </source>
</evidence>
<dbReference type="AlphaFoldDB" id="A0A7C1JDJ9"/>
<evidence type="ECO:0000313" key="5">
    <source>
        <dbReference type="EMBL" id="HDX32004.1"/>
    </source>
</evidence>
<comment type="similarity">
    <text evidence="1">Belongs to the Gfo/Idh/MocA family.</text>
</comment>
<evidence type="ECO:0000256" key="1">
    <source>
        <dbReference type="ARBA" id="ARBA00010928"/>
    </source>
</evidence>
<dbReference type="PANTHER" id="PTHR43818">
    <property type="entry name" value="BCDNA.GH03377"/>
    <property type="match status" value="1"/>
</dbReference>
<dbReference type="InterPro" id="IPR004104">
    <property type="entry name" value="Gfo/Idh/MocA-like_OxRdtase_C"/>
</dbReference>
<keyword evidence="2" id="KW-0560">Oxidoreductase</keyword>
<organism evidence="5">
    <name type="scientific">Caldilinea aerophila</name>
    <dbReference type="NCBI Taxonomy" id="133453"/>
    <lineage>
        <taxon>Bacteria</taxon>
        <taxon>Bacillati</taxon>
        <taxon>Chloroflexota</taxon>
        <taxon>Caldilineae</taxon>
        <taxon>Caldilineales</taxon>
        <taxon>Caldilineaceae</taxon>
        <taxon>Caldilinea</taxon>
    </lineage>
</organism>
<dbReference type="InterPro" id="IPR050463">
    <property type="entry name" value="Gfo/Idh/MocA_oxidrdct_glycsds"/>
</dbReference>
<dbReference type="SUPFAM" id="SSF51735">
    <property type="entry name" value="NAD(P)-binding Rossmann-fold domains"/>
    <property type="match status" value="1"/>
</dbReference>
<dbReference type="SUPFAM" id="SSF55347">
    <property type="entry name" value="Glyceraldehyde-3-phosphate dehydrogenase-like, C-terminal domain"/>
    <property type="match status" value="1"/>
</dbReference>
<proteinExistence type="inferred from homology"/>
<dbReference type="Gene3D" id="3.40.50.720">
    <property type="entry name" value="NAD(P)-binding Rossmann-like Domain"/>
    <property type="match status" value="1"/>
</dbReference>
<feature type="domain" description="Gfo/Idh/MocA-like oxidoreductase N-terminal" evidence="3">
    <location>
        <begin position="6"/>
        <end position="130"/>
    </location>
</feature>
<name>A0A7C1JDJ9_9CHLR</name>
<comment type="caution">
    <text evidence="5">The sequence shown here is derived from an EMBL/GenBank/DDBJ whole genome shotgun (WGS) entry which is preliminary data.</text>
</comment>
<reference evidence="5" key="1">
    <citation type="journal article" date="2020" name="mSystems">
        <title>Genome- and Community-Level Interaction Insights into Carbon Utilization and Element Cycling Functions of Hydrothermarchaeota in Hydrothermal Sediment.</title>
        <authorList>
            <person name="Zhou Z."/>
            <person name="Liu Y."/>
            <person name="Xu W."/>
            <person name="Pan J."/>
            <person name="Luo Z.H."/>
            <person name="Li M."/>
        </authorList>
    </citation>
    <scope>NUCLEOTIDE SEQUENCE [LARGE SCALE GENOMIC DNA]</scope>
    <source>
        <strain evidence="5">SpSt-289</strain>
    </source>
</reference>
<dbReference type="GO" id="GO:0016491">
    <property type="term" value="F:oxidoreductase activity"/>
    <property type="evidence" value="ECO:0007669"/>
    <property type="project" value="UniProtKB-KW"/>
</dbReference>
<dbReference type="Pfam" id="PF01408">
    <property type="entry name" value="GFO_IDH_MocA"/>
    <property type="match status" value="1"/>
</dbReference>
<dbReference type="GO" id="GO:0000166">
    <property type="term" value="F:nucleotide binding"/>
    <property type="evidence" value="ECO:0007669"/>
    <property type="project" value="InterPro"/>
</dbReference>
<evidence type="ECO:0000259" key="3">
    <source>
        <dbReference type="Pfam" id="PF01408"/>
    </source>
</evidence>
<sequence length="381" mass="41852">MAFPTIGMIGYGGIGRVHGMAYRSLPFHYGLPADAIRIAGVATTRPETAQAAAAELGCDFGTTDYRELLARPEIEAVDICVPNHMHAEIVEAAAAAGKHIYCEKPLAMNVAEAKRMVAAAERAGVKTQMTFNFRFYPAVLRARQLVEEGFLGRIFSFRGRYYRSSYIDPNKPISWRQQKAIAGGGALFDIGSHILDMLYYLLGEFAAVQATLDTLISERPAAPGSMERVAVDVDDIALLTLRTKEGVLGTVEASRMGTGLTNDIGFEIFGEKGALRFSGLDPAWLEVYDVRDSDKPTGGLRGFRKVEAVNRYAGQKAPDWSMTPDFVRTHAECQWQFLKAIAEDRPTQPTLADGLHIQAVMEAAERSSQEGRWVEIREVLA</sequence>
<dbReference type="PANTHER" id="PTHR43818:SF11">
    <property type="entry name" value="BCDNA.GH03377"/>
    <property type="match status" value="1"/>
</dbReference>
<evidence type="ECO:0000259" key="4">
    <source>
        <dbReference type="Pfam" id="PF02894"/>
    </source>
</evidence>
<accession>A0A7C1JDJ9</accession>
<feature type="domain" description="Gfo/Idh/MocA-like oxidoreductase C-terminal" evidence="4">
    <location>
        <begin position="143"/>
        <end position="376"/>
    </location>
</feature>
<dbReference type="EMBL" id="DSMG01000111">
    <property type="protein sequence ID" value="HDX32004.1"/>
    <property type="molecule type" value="Genomic_DNA"/>
</dbReference>
<dbReference type="InterPro" id="IPR036291">
    <property type="entry name" value="NAD(P)-bd_dom_sf"/>
</dbReference>
<gene>
    <name evidence="5" type="ORF">ENQ20_11020</name>
</gene>